<sequence>MNDYLSYSDKAPDGFYLIHGMYQYVWAMCTDLQESGCNPSIESLRFVDLIHSSVEGVLINHRTDSSLKEWQNRKRSVSSEIVTTEDVSDR</sequence>
<comment type="caution">
    <text evidence="2">The sequence shown here is derived from an EMBL/GenBank/DDBJ whole genome shotgun (WGS) entry which is preliminary data.</text>
</comment>
<dbReference type="Pfam" id="PF14381">
    <property type="entry name" value="EDR1_CTR1_ARMC3_pept"/>
    <property type="match status" value="1"/>
</dbReference>
<evidence type="ECO:0000313" key="3">
    <source>
        <dbReference type="Proteomes" id="UP001279734"/>
    </source>
</evidence>
<keyword evidence="3" id="KW-1185">Reference proteome</keyword>
<gene>
    <name evidence="2" type="ORF">Nepgr_000215</name>
</gene>
<dbReference type="Proteomes" id="UP001279734">
    <property type="component" value="Unassembled WGS sequence"/>
</dbReference>
<evidence type="ECO:0000313" key="2">
    <source>
        <dbReference type="EMBL" id="GMG98375.1"/>
    </source>
</evidence>
<protein>
    <recommendedName>
        <fullName evidence="1">EDR1/CTR1/ARMC3-like peptidase-like domain-containing protein</fullName>
    </recommendedName>
</protein>
<proteinExistence type="predicted"/>
<accession>A0AAD3P2T5</accession>
<evidence type="ECO:0000259" key="1">
    <source>
        <dbReference type="Pfam" id="PF14381"/>
    </source>
</evidence>
<dbReference type="InterPro" id="IPR055164">
    <property type="entry name" value="EDR1/CTR1/ARMC3-like_pept-like"/>
</dbReference>
<reference evidence="2" key="1">
    <citation type="submission" date="2023-05" db="EMBL/GenBank/DDBJ databases">
        <title>Nepenthes gracilis genome sequencing.</title>
        <authorList>
            <person name="Fukushima K."/>
        </authorList>
    </citation>
    <scope>NUCLEOTIDE SEQUENCE</scope>
    <source>
        <strain evidence="2">SING2019-196</strain>
    </source>
</reference>
<feature type="domain" description="EDR1/CTR1/ARMC3-like peptidase-like" evidence="1">
    <location>
        <begin position="2"/>
        <end position="87"/>
    </location>
</feature>
<name>A0AAD3P2T5_NEPGR</name>
<dbReference type="EMBL" id="BSYO01000001">
    <property type="protein sequence ID" value="GMG98375.1"/>
    <property type="molecule type" value="Genomic_DNA"/>
</dbReference>
<dbReference type="AlphaFoldDB" id="A0AAD3P2T5"/>
<organism evidence="2 3">
    <name type="scientific">Nepenthes gracilis</name>
    <name type="common">Slender pitcher plant</name>
    <dbReference type="NCBI Taxonomy" id="150966"/>
    <lineage>
        <taxon>Eukaryota</taxon>
        <taxon>Viridiplantae</taxon>
        <taxon>Streptophyta</taxon>
        <taxon>Embryophyta</taxon>
        <taxon>Tracheophyta</taxon>
        <taxon>Spermatophyta</taxon>
        <taxon>Magnoliopsida</taxon>
        <taxon>eudicotyledons</taxon>
        <taxon>Gunneridae</taxon>
        <taxon>Pentapetalae</taxon>
        <taxon>Caryophyllales</taxon>
        <taxon>Nepenthaceae</taxon>
        <taxon>Nepenthes</taxon>
    </lineage>
</organism>